<dbReference type="RefSeq" id="WP_020373381.1">
    <property type="nucleotide sequence ID" value="NZ_FWWY01000002.1"/>
</dbReference>
<dbReference type="InterPro" id="IPR027417">
    <property type="entry name" value="P-loop_NTPase"/>
</dbReference>
<dbReference type="Proteomes" id="UP000192660">
    <property type="component" value="Unassembled WGS sequence"/>
</dbReference>
<name>A0A1W1WNN0_SULTA</name>
<evidence type="ECO:0000256" key="1">
    <source>
        <dbReference type="ARBA" id="ARBA00022679"/>
    </source>
</evidence>
<gene>
    <name evidence="4" type="ORF">SAMN00768000_3536</name>
</gene>
<evidence type="ECO:0000259" key="3">
    <source>
        <dbReference type="Pfam" id="PF00685"/>
    </source>
</evidence>
<keyword evidence="5" id="KW-1185">Reference proteome</keyword>
<evidence type="ECO:0000313" key="5">
    <source>
        <dbReference type="Proteomes" id="UP000192660"/>
    </source>
</evidence>
<accession>A0A1W1WNN0</accession>
<organism evidence="4 5">
    <name type="scientific">Sulfobacillus thermosulfidooxidans (strain DSM 9293 / VKM B-1269 / AT-1)</name>
    <dbReference type="NCBI Taxonomy" id="929705"/>
    <lineage>
        <taxon>Bacteria</taxon>
        <taxon>Bacillati</taxon>
        <taxon>Bacillota</taxon>
        <taxon>Clostridia</taxon>
        <taxon>Eubacteriales</taxon>
        <taxon>Clostridiales Family XVII. Incertae Sedis</taxon>
        <taxon>Sulfobacillus</taxon>
    </lineage>
</organism>
<feature type="domain" description="Sulfotransferase" evidence="3">
    <location>
        <begin position="9"/>
        <end position="281"/>
    </location>
</feature>
<dbReference type="SUPFAM" id="SSF52540">
    <property type="entry name" value="P-loop containing nucleoside triphosphate hydrolases"/>
    <property type="match status" value="1"/>
</dbReference>
<dbReference type="InterPro" id="IPR037359">
    <property type="entry name" value="NST/OST"/>
</dbReference>
<dbReference type="PANTHER" id="PTHR10605">
    <property type="entry name" value="HEPARAN SULFATE SULFOTRANSFERASE"/>
    <property type="match status" value="1"/>
</dbReference>
<keyword evidence="2" id="KW-0325">Glycoprotein</keyword>
<reference evidence="5" key="1">
    <citation type="submission" date="2017-04" db="EMBL/GenBank/DDBJ databases">
        <authorList>
            <person name="Varghese N."/>
            <person name="Submissions S."/>
        </authorList>
    </citation>
    <scope>NUCLEOTIDE SEQUENCE [LARGE SCALE GENOMIC DNA]</scope>
    <source>
        <strain evidence="5">DSM 9293</strain>
    </source>
</reference>
<protein>
    <submittedName>
        <fullName evidence="4">Sulfotransferase domain-containing protein</fullName>
    </submittedName>
</protein>
<keyword evidence="1 4" id="KW-0808">Transferase</keyword>
<dbReference type="PANTHER" id="PTHR10605:SF56">
    <property type="entry name" value="BIFUNCTIONAL HEPARAN SULFATE N-DEACETYLASE_N-SULFOTRANSFERASE"/>
    <property type="match status" value="1"/>
</dbReference>
<dbReference type="EMBL" id="FWWY01000002">
    <property type="protein sequence ID" value="SMC07938.1"/>
    <property type="molecule type" value="Genomic_DNA"/>
</dbReference>
<evidence type="ECO:0000313" key="4">
    <source>
        <dbReference type="EMBL" id="SMC07938.1"/>
    </source>
</evidence>
<dbReference type="AlphaFoldDB" id="A0A1W1WNN0"/>
<dbReference type="Pfam" id="PF00685">
    <property type="entry name" value="Sulfotransfer_1"/>
    <property type="match status" value="1"/>
</dbReference>
<sequence>MSETGLAKPNLFIVGAAKSATTSLAYALARHSQIFMKVKEPHYFPTKHRVYPVGGPPGTTKPIFNLECYLKLYSEAQNEKYLLDATVEHLYYNACARDIYEFNNDAKILIILRNPIDRAFSSYKHVLRDGREKLSFEESLALEEERIKANWGTIWRFKDVGLYYESVKTYLDVFDSKAKVILTDEFEHDQKRVLEDIFTWLGLEFEPVESETRYNVSGIPTFRLKLINKMRSTPILNKLLEVVVSETQYEAFERANVKPVVMKPETREYLRSYFRDNLEKLGPLINKDLSSWNSS</sequence>
<evidence type="ECO:0000256" key="2">
    <source>
        <dbReference type="ARBA" id="ARBA00023180"/>
    </source>
</evidence>
<dbReference type="GO" id="GO:0008146">
    <property type="term" value="F:sulfotransferase activity"/>
    <property type="evidence" value="ECO:0007669"/>
    <property type="project" value="InterPro"/>
</dbReference>
<proteinExistence type="predicted"/>
<dbReference type="Gene3D" id="3.40.50.300">
    <property type="entry name" value="P-loop containing nucleotide triphosphate hydrolases"/>
    <property type="match status" value="1"/>
</dbReference>
<dbReference type="InterPro" id="IPR000863">
    <property type="entry name" value="Sulfotransferase_dom"/>
</dbReference>